<reference evidence="2" key="1">
    <citation type="submission" date="2011-07" db="EMBL/GenBank/DDBJ databases">
        <title>The complete genome of Cyclobacterium marinum DSM 745.</title>
        <authorList>
            <person name="Lucas S."/>
            <person name="Han J."/>
            <person name="Lapidus A."/>
            <person name="Bruce D."/>
            <person name="Goodwin L."/>
            <person name="Pitluck S."/>
            <person name="Peters L."/>
            <person name="Kyrpides N."/>
            <person name="Mavromatis K."/>
            <person name="Ivanova N."/>
            <person name="Ovchinnikova G."/>
            <person name="Chertkov O."/>
            <person name="Detter J.C."/>
            <person name="Tapia R."/>
            <person name="Han C."/>
            <person name="Land M."/>
            <person name="Hauser L."/>
            <person name="Markowitz V."/>
            <person name="Cheng J.-F."/>
            <person name="Hugenholtz P."/>
            <person name="Woyke T."/>
            <person name="Wu D."/>
            <person name="Tindall B."/>
            <person name="Schuetze A."/>
            <person name="Brambilla E."/>
            <person name="Klenk H.-P."/>
            <person name="Eisen J.A."/>
        </authorList>
    </citation>
    <scope>NUCLEOTIDE SEQUENCE [LARGE SCALE GENOMIC DNA]</scope>
    <source>
        <strain evidence="2">ATCC 25205 / DSM 745 / LMG 13164 / NCIMB 1802</strain>
    </source>
</reference>
<evidence type="ECO:0000313" key="1">
    <source>
        <dbReference type="EMBL" id="AEL27743.1"/>
    </source>
</evidence>
<dbReference type="EMBL" id="CP002955">
    <property type="protein sequence ID" value="AEL27743.1"/>
    <property type="molecule type" value="Genomic_DNA"/>
</dbReference>
<evidence type="ECO:0000313" key="2">
    <source>
        <dbReference type="Proteomes" id="UP000001635"/>
    </source>
</evidence>
<dbReference type="AlphaFoldDB" id="G0J7B0"/>
<keyword evidence="2" id="KW-1185">Reference proteome</keyword>
<accession>G0J7B0</accession>
<dbReference type="KEGG" id="cmr:Cycma_4035"/>
<name>G0J7B0_CYCMS</name>
<dbReference type="STRING" id="880070.Cycma_4035"/>
<dbReference type="Proteomes" id="UP000001635">
    <property type="component" value="Chromosome"/>
</dbReference>
<dbReference type="HOGENOM" id="CLU_3182755_0_0_10"/>
<proteinExistence type="predicted"/>
<sequence>MDDYLRDSLFLFSISFLPISNEKERFKKSFNKAKSFFSFSFNLWPI</sequence>
<protein>
    <submittedName>
        <fullName evidence="1">Uncharacterized protein</fullName>
    </submittedName>
</protein>
<gene>
    <name evidence="1" type="ordered locus">Cycma_4035</name>
</gene>
<organism evidence="1 2">
    <name type="scientific">Cyclobacterium marinum (strain ATCC 25205 / DSM 745 / LMG 13164 / NCIMB 1802)</name>
    <name type="common">Flectobacillus marinus</name>
    <dbReference type="NCBI Taxonomy" id="880070"/>
    <lineage>
        <taxon>Bacteria</taxon>
        <taxon>Pseudomonadati</taxon>
        <taxon>Bacteroidota</taxon>
        <taxon>Cytophagia</taxon>
        <taxon>Cytophagales</taxon>
        <taxon>Cyclobacteriaceae</taxon>
        <taxon>Cyclobacterium</taxon>
    </lineage>
</organism>